<dbReference type="GO" id="GO:0050532">
    <property type="term" value="F:2-phosphosulfolactate phosphatase activity"/>
    <property type="evidence" value="ECO:0007669"/>
    <property type="project" value="UniProtKB-EC"/>
</dbReference>
<evidence type="ECO:0000256" key="6">
    <source>
        <dbReference type="ARBA" id="ARBA00022842"/>
    </source>
</evidence>
<proteinExistence type="inferred from homology"/>
<keyword evidence="6" id="KW-0460">Magnesium</keyword>
<accession>A0A1N6U2I2</accession>
<comment type="cofactor">
    <cofactor evidence="1">
        <name>Mg(2+)</name>
        <dbReference type="ChEBI" id="CHEBI:18420"/>
    </cofactor>
</comment>
<gene>
    <name evidence="8" type="ORF">SAMN05421829_105195</name>
</gene>
<evidence type="ECO:0000313" key="9">
    <source>
        <dbReference type="Proteomes" id="UP000186819"/>
    </source>
</evidence>
<organism evidence="8 9">
    <name type="scientific">Aromatoleum tolulyticum</name>
    <dbReference type="NCBI Taxonomy" id="34027"/>
    <lineage>
        <taxon>Bacteria</taxon>
        <taxon>Pseudomonadati</taxon>
        <taxon>Pseudomonadota</taxon>
        <taxon>Betaproteobacteria</taxon>
        <taxon>Rhodocyclales</taxon>
        <taxon>Rhodocyclaceae</taxon>
        <taxon>Aromatoleum</taxon>
    </lineage>
</organism>
<evidence type="ECO:0000256" key="7">
    <source>
        <dbReference type="ARBA" id="ARBA00033711"/>
    </source>
</evidence>
<keyword evidence="9" id="KW-1185">Reference proteome</keyword>
<sequence length="234" mass="25137">MQIFRVALNRLVQESHDFDAVVAIDVLRSFSTAAYAFAAGASEIHPVGTAAEAELLLDRLPDALTVGALPGGRPMPGFDLGNSPSRLHDLKLAGRPVILSTAAGVQALLRFRSAPRLFAASLVCAGATLRALRAVAPKRVALITTGEWIDRDGDEDIACADYLAAGLQDESIDREALARRVRDSDFGRRFVAGTDPALPLADLELCALVDRFDFAMPVTRGRYGLVMRPLPERS</sequence>
<dbReference type="EC" id="3.1.3.71" evidence="3"/>
<dbReference type="EMBL" id="FTMD01000005">
    <property type="protein sequence ID" value="SIQ59770.1"/>
    <property type="molecule type" value="Genomic_DNA"/>
</dbReference>
<dbReference type="PANTHER" id="PTHR37311">
    <property type="entry name" value="2-PHOSPHOSULFOLACTATE PHOSPHATASE-RELATED"/>
    <property type="match status" value="1"/>
</dbReference>
<dbReference type="OrthoDB" id="4913at2"/>
<name>A0A1N6U2I2_9RHOO</name>
<evidence type="ECO:0000256" key="2">
    <source>
        <dbReference type="ARBA" id="ARBA00009997"/>
    </source>
</evidence>
<keyword evidence="5" id="KW-0378">Hydrolase</keyword>
<dbReference type="InterPro" id="IPR005238">
    <property type="entry name" value="ComB-like"/>
</dbReference>
<dbReference type="InterPro" id="IPR036702">
    <property type="entry name" value="ComB-like_sf"/>
</dbReference>
<dbReference type="GO" id="GO:0050545">
    <property type="term" value="F:sulfopyruvate decarboxylase activity"/>
    <property type="evidence" value="ECO:0007669"/>
    <property type="project" value="TreeGrafter"/>
</dbReference>
<dbReference type="STRING" id="34027.SAMN05421829_105195"/>
<dbReference type="Pfam" id="PF04029">
    <property type="entry name" value="2-ph_phosp"/>
    <property type="match status" value="1"/>
</dbReference>
<evidence type="ECO:0000256" key="1">
    <source>
        <dbReference type="ARBA" id="ARBA00001946"/>
    </source>
</evidence>
<dbReference type="AlphaFoldDB" id="A0A1N6U2I2"/>
<dbReference type="Gene3D" id="3.90.1560.10">
    <property type="entry name" value="ComB-like"/>
    <property type="match status" value="1"/>
</dbReference>
<evidence type="ECO:0000256" key="4">
    <source>
        <dbReference type="ARBA" id="ARBA00021948"/>
    </source>
</evidence>
<evidence type="ECO:0000313" key="8">
    <source>
        <dbReference type="EMBL" id="SIQ59770.1"/>
    </source>
</evidence>
<comment type="catalytic activity">
    <reaction evidence="7">
        <text>(2R)-O-phospho-3-sulfolactate + H2O = (2R)-3-sulfolactate + phosphate</text>
        <dbReference type="Rhea" id="RHEA:23416"/>
        <dbReference type="ChEBI" id="CHEBI:15377"/>
        <dbReference type="ChEBI" id="CHEBI:15597"/>
        <dbReference type="ChEBI" id="CHEBI:43474"/>
        <dbReference type="ChEBI" id="CHEBI:58738"/>
        <dbReference type="EC" id="3.1.3.71"/>
    </reaction>
</comment>
<evidence type="ECO:0000256" key="5">
    <source>
        <dbReference type="ARBA" id="ARBA00022801"/>
    </source>
</evidence>
<reference evidence="9" key="1">
    <citation type="submission" date="2017-01" db="EMBL/GenBank/DDBJ databases">
        <authorList>
            <person name="Varghese N."/>
            <person name="Submissions S."/>
        </authorList>
    </citation>
    <scope>NUCLEOTIDE SEQUENCE [LARGE SCALE GENOMIC DNA]</scope>
    <source>
        <strain evidence="9">ATCC 51758</strain>
    </source>
</reference>
<dbReference type="RefSeq" id="WP_076601878.1">
    <property type="nucleotide sequence ID" value="NZ_FTMD01000005.1"/>
</dbReference>
<evidence type="ECO:0000256" key="3">
    <source>
        <dbReference type="ARBA" id="ARBA00012953"/>
    </source>
</evidence>
<comment type="similarity">
    <text evidence="2">Belongs to the ComB family.</text>
</comment>
<dbReference type="GO" id="GO:0000287">
    <property type="term" value="F:magnesium ion binding"/>
    <property type="evidence" value="ECO:0007669"/>
    <property type="project" value="InterPro"/>
</dbReference>
<protein>
    <recommendedName>
        <fullName evidence="4">Probable 2-phosphosulfolactate phosphatase</fullName>
        <ecNumber evidence="3">3.1.3.71</ecNumber>
    </recommendedName>
</protein>
<dbReference type="Proteomes" id="UP000186819">
    <property type="component" value="Unassembled WGS sequence"/>
</dbReference>
<dbReference type="PANTHER" id="PTHR37311:SF1">
    <property type="entry name" value="2-PHOSPHOSULFOLACTATE PHOSPHATASE-RELATED"/>
    <property type="match status" value="1"/>
</dbReference>
<dbReference type="SUPFAM" id="SSF142823">
    <property type="entry name" value="ComB-like"/>
    <property type="match status" value="1"/>
</dbReference>